<dbReference type="Gene3D" id="1.10.443.10">
    <property type="entry name" value="Intergrase catalytic core"/>
    <property type="match status" value="1"/>
</dbReference>
<reference evidence="5" key="1">
    <citation type="submission" date="2018-01" db="EMBL/GenBank/DDBJ databases">
        <title>Comparative genomics of Mycobacterium mucogenicum and Mycobacterium neoaurum clade members emphasizing tRNA and non-coding RNA.</title>
        <authorList>
            <person name="Behra P.R.K."/>
            <person name="Pettersson B.M.F."/>
            <person name="Das S."/>
            <person name="Dasgupta S."/>
            <person name="Kirsebom L.A."/>
        </authorList>
    </citation>
    <scope>NUCLEOTIDE SEQUENCE</scope>
    <source>
        <strain evidence="5">DSM 44124</strain>
    </source>
</reference>
<dbReference type="Pfam" id="PF00589">
    <property type="entry name" value="Phage_integrase"/>
    <property type="match status" value="1"/>
</dbReference>
<evidence type="ECO:0000256" key="3">
    <source>
        <dbReference type="ARBA" id="ARBA00023172"/>
    </source>
</evidence>
<evidence type="ECO:0000256" key="1">
    <source>
        <dbReference type="ARBA" id="ARBA00008857"/>
    </source>
</evidence>
<keyword evidence="3" id="KW-0233">DNA recombination</keyword>
<dbReference type="PANTHER" id="PTHR30349:SF41">
    <property type="entry name" value="INTEGRASE_RECOMBINASE PROTEIN MJ0367-RELATED"/>
    <property type="match status" value="1"/>
</dbReference>
<sequence>MGDAVSASAAQGAAAEIVVPASESVDWLTWLRRNVDLRWRRGEWDHSTWLFIGDLSNPQTVSRPCATCGIARRSSGLCRHCGRAYRQSGLTLEEFTATYTPPARQNRPGERREGPCIVRRDGVRCERMPLAQGLCEDHNIRWHVYKHDRRSPSLKRWSTTIAIPFEALPDCMVLGCEVESSYATGLCILHRTRYRRSGSRATMQQWARTQPPHLAMNMFSLVPLAEQMRWELLYALQRRDARNGRMDASAVRSVVTTLGSTQSLATIFGTPKFERLQARQGRNANSTAHLFEFARTLHDAYEEVNGRAHTDRQVWDLVTMGLAHDPATHGGSRRRKGALDFTPITVSWLNDITRRWAQAELTRIPTYIVVETIRAATAASDGLARRPGGGEDLAALEVADMDAVVEAFRVLGRRDGKGLLTVQTRRILFARFIDLLDYGRATGPLRDMSASFIRQHHHTIADAESRSEERARQGLPEPVIRLLDDNLDALASGRLHSSLNAEQVKQMFRCVYILLRDTGRRPGEICQLRADCLLDGNEPELVWDNVKGKRLGRRLPISQQTAAAIRDWQQVRANVLIAEASAEYLFPARSSTAPIPYLRTQTVGDALRIWTAWINDNVVLPTGQTRPLEGVSVYAYAFRHSYAQRHADAGVPVDVLRDLMDHKSISTTMGYYDISLRRKREAVATIAALTVDRLGARKPSSLSAYELRSVAVPYGNCTEPSNVKAGGQACPIRFQCSGCGFYRPDPSYIPAIEDHLRALKANRETAQAIDAASFVIDNLSAEIDQFDTVIAAMRTQLQALDPGERRRVEDASAVLRKTRAAQGKTVLPLTVVNRNDR</sequence>
<comment type="caution">
    <text evidence="5">The sequence shown here is derived from an EMBL/GenBank/DDBJ whole genome shotgun (WGS) entry which is preliminary data.</text>
</comment>
<dbReference type="EMBL" id="POTL01000001">
    <property type="protein sequence ID" value="TLH55457.1"/>
    <property type="molecule type" value="Genomic_DNA"/>
</dbReference>
<gene>
    <name evidence="5" type="ORF">C1S78_26520</name>
</gene>
<accession>A0A8H2PJW2</accession>
<dbReference type="InterPro" id="IPR013762">
    <property type="entry name" value="Integrase-like_cat_sf"/>
</dbReference>
<name>A0A8H2PJW2_MYCMU</name>
<comment type="similarity">
    <text evidence="1">Belongs to the 'phage' integrase family.</text>
</comment>
<dbReference type="CDD" id="cd00397">
    <property type="entry name" value="DNA_BRE_C"/>
    <property type="match status" value="1"/>
</dbReference>
<dbReference type="InterPro" id="IPR002104">
    <property type="entry name" value="Integrase_catalytic"/>
</dbReference>
<dbReference type="AlphaFoldDB" id="A0A8H2PJW2"/>
<feature type="domain" description="Tyr recombinase" evidence="4">
    <location>
        <begin position="476"/>
        <end position="684"/>
    </location>
</feature>
<dbReference type="InterPro" id="IPR011010">
    <property type="entry name" value="DNA_brk_join_enz"/>
</dbReference>
<evidence type="ECO:0000259" key="4">
    <source>
        <dbReference type="PROSITE" id="PS51898"/>
    </source>
</evidence>
<keyword evidence="2" id="KW-0238">DNA-binding</keyword>
<organism evidence="5">
    <name type="scientific">Mycolicibacterium mucogenicum DSM 44124</name>
    <dbReference type="NCBI Taxonomy" id="1226753"/>
    <lineage>
        <taxon>Bacteria</taxon>
        <taxon>Bacillati</taxon>
        <taxon>Actinomycetota</taxon>
        <taxon>Actinomycetes</taxon>
        <taxon>Mycobacteriales</taxon>
        <taxon>Mycobacteriaceae</taxon>
        <taxon>Mycolicibacterium</taxon>
    </lineage>
</organism>
<dbReference type="PROSITE" id="PS51898">
    <property type="entry name" value="TYR_RECOMBINASE"/>
    <property type="match status" value="1"/>
</dbReference>
<evidence type="ECO:0000313" key="5">
    <source>
        <dbReference type="EMBL" id="TLH55457.1"/>
    </source>
</evidence>
<proteinExistence type="inferred from homology"/>
<dbReference type="SUPFAM" id="SSF56349">
    <property type="entry name" value="DNA breaking-rejoining enzymes"/>
    <property type="match status" value="1"/>
</dbReference>
<dbReference type="InterPro" id="IPR050090">
    <property type="entry name" value="Tyrosine_recombinase_XerCD"/>
</dbReference>
<protein>
    <recommendedName>
        <fullName evidence="4">Tyr recombinase domain-containing protein</fullName>
    </recommendedName>
</protein>
<dbReference type="GO" id="GO:0006310">
    <property type="term" value="P:DNA recombination"/>
    <property type="evidence" value="ECO:0007669"/>
    <property type="project" value="UniProtKB-KW"/>
</dbReference>
<evidence type="ECO:0000256" key="2">
    <source>
        <dbReference type="ARBA" id="ARBA00023125"/>
    </source>
</evidence>
<dbReference type="GO" id="GO:0003677">
    <property type="term" value="F:DNA binding"/>
    <property type="evidence" value="ECO:0007669"/>
    <property type="project" value="UniProtKB-KW"/>
</dbReference>
<dbReference type="GO" id="GO:0015074">
    <property type="term" value="P:DNA integration"/>
    <property type="evidence" value="ECO:0007669"/>
    <property type="project" value="InterPro"/>
</dbReference>
<dbReference type="PANTHER" id="PTHR30349">
    <property type="entry name" value="PHAGE INTEGRASE-RELATED"/>
    <property type="match status" value="1"/>
</dbReference>